<evidence type="ECO:0000259" key="7">
    <source>
        <dbReference type="Pfam" id="PF02668"/>
    </source>
</evidence>
<dbReference type="Gene3D" id="3.60.130.10">
    <property type="entry name" value="Clavaminate synthase-like"/>
    <property type="match status" value="1"/>
</dbReference>
<accession>A0A6J7ESL2</accession>
<dbReference type="GO" id="GO:0046872">
    <property type="term" value="F:metal ion binding"/>
    <property type="evidence" value="ECO:0007669"/>
    <property type="project" value="UniProtKB-KW"/>
</dbReference>
<dbReference type="AlphaFoldDB" id="A0A6J7ESL2"/>
<dbReference type="PANTHER" id="PTHR30468">
    <property type="entry name" value="ALPHA-KETOGLUTARATE-DEPENDENT SULFONATE DIOXYGENASE"/>
    <property type="match status" value="1"/>
</dbReference>
<evidence type="ECO:0000256" key="2">
    <source>
        <dbReference type="ARBA" id="ARBA00022723"/>
    </source>
</evidence>
<evidence type="ECO:0000256" key="6">
    <source>
        <dbReference type="SAM" id="MobiDB-lite"/>
    </source>
</evidence>
<evidence type="ECO:0000256" key="4">
    <source>
        <dbReference type="ARBA" id="ARBA00023002"/>
    </source>
</evidence>
<keyword evidence="3" id="KW-0223">Dioxygenase</keyword>
<proteinExistence type="inferred from homology"/>
<dbReference type="InterPro" id="IPR003819">
    <property type="entry name" value="TauD/TfdA-like"/>
</dbReference>
<dbReference type="GO" id="GO:0016706">
    <property type="term" value="F:2-oxoglutarate-dependent dioxygenase activity"/>
    <property type="evidence" value="ECO:0007669"/>
    <property type="project" value="TreeGrafter"/>
</dbReference>
<keyword evidence="2" id="KW-0479">Metal-binding</keyword>
<keyword evidence="5" id="KW-0408">Iron</keyword>
<dbReference type="PANTHER" id="PTHR30468:SF1">
    <property type="entry name" value="ALPHA-KETOGLUTARATE-DEPENDENT SULFONATE DIOXYGENASE"/>
    <property type="match status" value="1"/>
</dbReference>
<organism evidence="8">
    <name type="scientific">freshwater metagenome</name>
    <dbReference type="NCBI Taxonomy" id="449393"/>
    <lineage>
        <taxon>unclassified sequences</taxon>
        <taxon>metagenomes</taxon>
        <taxon>ecological metagenomes</taxon>
    </lineage>
</organism>
<dbReference type="InterPro" id="IPR042098">
    <property type="entry name" value="TauD-like_sf"/>
</dbReference>
<dbReference type="GO" id="GO:0005737">
    <property type="term" value="C:cytoplasm"/>
    <property type="evidence" value="ECO:0007669"/>
    <property type="project" value="TreeGrafter"/>
</dbReference>
<evidence type="ECO:0000313" key="8">
    <source>
        <dbReference type="EMBL" id="CAB4884648.1"/>
    </source>
</evidence>
<dbReference type="InterPro" id="IPR051323">
    <property type="entry name" value="AtsK-like"/>
</dbReference>
<evidence type="ECO:0000256" key="5">
    <source>
        <dbReference type="ARBA" id="ARBA00023004"/>
    </source>
</evidence>
<gene>
    <name evidence="8" type="ORF">UFOPK3376_01951</name>
</gene>
<feature type="region of interest" description="Disordered" evidence="6">
    <location>
        <begin position="1"/>
        <end position="23"/>
    </location>
</feature>
<feature type="domain" description="TauD/TfdA-like" evidence="7">
    <location>
        <begin position="27"/>
        <end position="300"/>
    </location>
</feature>
<dbReference type="SUPFAM" id="SSF51197">
    <property type="entry name" value="Clavaminate synthase-like"/>
    <property type="match status" value="1"/>
</dbReference>
<evidence type="ECO:0000256" key="3">
    <source>
        <dbReference type="ARBA" id="ARBA00022964"/>
    </source>
</evidence>
<dbReference type="Pfam" id="PF02668">
    <property type="entry name" value="TauD"/>
    <property type="match status" value="1"/>
</dbReference>
<name>A0A6J7ESL2_9ZZZZ</name>
<protein>
    <submittedName>
        <fullName evidence="8">Unannotated protein</fullName>
    </submittedName>
</protein>
<feature type="compositionally biased region" description="Low complexity" evidence="6">
    <location>
        <begin position="1"/>
        <end position="13"/>
    </location>
</feature>
<evidence type="ECO:0000256" key="1">
    <source>
        <dbReference type="ARBA" id="ARBA00005896"/>
    </source>
</evidence>
<keyword evidence="4" id="KW-0560">Oxidoreductase</keyword>
<sequence>MTTAATPEQTTDTLGSPDEDLPTGWTIEPLTGTLGAIIHGPDLAVALSAHQVGAIRSALLGFRVVFFRGQHISPTQQVTFARDFGQLTPAHPLLGGLDDEHPEVLVLDSSDYPLGVGSRANGTSYNNRWHTDVTFSERPPMGTILAARLIPERGGDTLWADLIDAYNTLSPPVQHLIDDLVAVHSASGTFDRFRSDDPSGEQQQRLSTLTPVHHPVVRIHPETGERGLFVNETFTQSVVGLSPTESDAILNLLYAHTVEPERVVRWKWRDGDVAFWDNRATAHYAAADYGDHRRVMHRVTVAGERPTGVADAAPVAG</sequence>
<comment type="similarity">
    <text evidence="1">Belongs to the TfdA dioxygenase family.</text>
</comment>
<dbReference type="EMBL" id="CAFBLP010000051">
    <property type="protein sequence ID" value="CAB4884648.1"/>
    <property type="molecule type" value="Genomic_DNA"/>
</dbReference>
<reference evidence="8" key="1">
    <citation type="submission" date="2020-05" db="EMBL/GenBank/DDBJ databases">
        <authorList>
            <person name="Chiriac C."/>
            <person name="Salcher M."/>
            <person name="Ghai R."/>
            <person name="Kavagutti S V."/>
        </authorList>
    </citation>
    <scope>NUCLEOTIDE SEQUENCE</scope>
</reference>